<dbReference type="GO" id="GO:0005886">
    <property type="term" value="C:plasma membrane"/>
    <property type="evidence" value="ECO:0007669"/>
    <property type="project" value="UniProtKB-SubCell"/>
</dbReference>
<keyword evidence="3" id="KW-0433">Leucine-rich repeat</keyword>
<keyword evidence="8" id="KW-1185">Reference proteome</keyword>
<sequence length="697" mass="74193">MTTSTKATTDGAAPEPTASVLKNDVEDDMTMNASASERETTASSEIIGKATTTAAPPGFTDEAATKEQVAAAATESAKQQGPPHPVLATKSSQIAAGDIYSLVDLPEPVPPQQPQPNLPGAYAVSGAARGAVQNFLQRRANTTTASNSNTNMRLDNHHHTAQDNDNDNDESKSNSGLVEATPLSEDQVGPIAIAAAQDPLSSHASSTGSNSHRNSAACRFYSAIGLALIVLLAAAALVGYIVGQSKSEAPAIVIVSPQAGDQTTTGQSNDDASIGNNSTGATADHTVLDTTPSNVLSILLDPHLFTSTIERLEEPSSPQYQAYQWLKDDPNLTSFTTARVIQRFAAATLYYATQGDQWDSNDGPVTVSFGLPGMDGFKVNVTASKWLDYNSHECSWLSFPVFEGVEREGEGQWLCPDYDPNVPTSTGSFINLNLFNNNLNGTLPPELGLLTTLEQVHLYRNPQLQGEIPSEVGLLTNLHYWSCRACKLSGRVPSEIGLLTKLTYLNTFRNLHTDALPAPVWRLPRLQLLRIGQNEISGRIPDAIGSQLPHIQLIRLSRNQMSGSIPKSIGDCSLLTELDLAANSFTGWIPSELGRLPLQELELGDNLLSGRVPSELAQLTGLVSLNLKNNADLTGSLEEFLPVATDINATEMALMSLSIQGTGITGTIPEEICAIEALTFDCSPSCCGCSCPCVEQP</sequence>
<evidence type="ECO:0000256" key="6">
    <source>
        <dbReference type="SAM" id="Phobius"/>
    </source>
</evidence>
<feature type="compositionally biased region" description="Low complexity" evidence="5">
    <location>
        <begin position="142"/>
        <end position="151"/>
    </location>
</feature>
<name>A0A9N8E0J6_9STRA</name>
<dbReference type="InterPro" id="IPR032675">
    <property type="entry name" value="LRR_dom_sf"/>
</dbReference>
<evidence type="ECO:0000313" key="8">
    <source>
        <dbReference type="Proteomes" id="UP001153069"/>
    </source>
</evidence>
<accession>A0A9N8E0J6</accession>
<gene>
    <name evidence="7" type="ORF">SEMRO_389_G132710.1</name>
</gene>
<dbReference type="OrthoDB" id="47890at2759"/>
<feature type="transmembrane region" description="Helical" evidence="6">
    <location>
        <begin position="220"/>
        <end position="242"/>
    </location>
</feature>
<dbReference type="FunFam" id="3.80.10.10:FF:000383">
    <property type="entry name" value="Leucine-rich repeat receptor protein kinase EMS1"/>
    <property type="match status" value="1"/>
</dbReference>
<keyword evidence="6" id="KW-0812">Transmembrane</keyword>
<comment type="caution">
    <text evidence="7">The sequence shown here is derived from an EMBL/GenBank/DDBJ whole genome shotgun (WGS) entry which is preliminary data.</text>
</comment>
<evidence type="ECO:0000313" key="7">
    <source>
        <dbReference type="EMBL" id="CAB9509434.1"/>
    </source>
</evidence>
<evidence type="ECO:0000256" key="4">
    <source>
        <dbReference type="ARBA" id="ARBA00022737"/>
    </source>
</evidence>
<dbReference type="PANTHER" id="PTHR46662:SF104">
    <property type="entry name" value="GPI-ANCHORED ADHESIN-LIKE PROTEIN PGA55-RELATED"/>
    <property type="match status" value="1"/>
</dbReference>
<keyword evidence="6" id="KW-0472">Membrane</keyword>
<evidence type="ECO:0000256" key="3">
    <source>
        <dbReference type="ARBA" id="ARBA00022614"/>
    </source>
</evidence>
<dbReference type="Proteomes" id="UP001153069">
    <property type="component" value="Unassembled WGS sequence"/>
</dbReference>
<feature type="region of interest" description="Disordered" evidence="5">
    <location>
        <begin position="260"/>
        <end position="283"/>
    </location>
</feature>
<dbReference type="InterPro" id="IPR001611">
    <property type="entry name" value="Leu-rich_rpt"/>
</dbReference>
<comment type="subcellular location">
    <subcellularLocation>
        <location evidence="1">Cell membrane</location>
    </subcellularLocation>
</comment>
<reference evidence="7" key="1">
    <citation type="submission" date="2020-06" db="EMBL/GenBank/DDBJ databases">
        <authorList>
            <consortium name="Plant Systems Biology data submission"/>
        </authorList>
    </citation>
    <scope>NUCLEOTIDE SEQUENCE</scope>
    <source>
        <strain evidence="7">D6</strain>
    </source>
</reference>
<dbReference type="AlphaFoldDB" id="A0A9N8E0J6"/>
<dbReference type="SUPFAM" id="SSF52058">
    <property type="entry name" value="L domain-like"/>
    <property type="match status" value="1"/>
</dbReference>
<feature type="compositionally biased region" description="Low complexity" evidence="5">
    <location>
        <begin position="66"/>
        <end position="75"/>
    </location>
</feature>
<evidence type="ECO:0000256" key="5">
    <source>
        <dbReference type="SAM" id="MobiDB-lite"/>
    </source>
</evidence>
<keyword evidence="2" id="KW-1003">Cell membrane</keyword>
<evidence type="ECO:0000256" key="2">
    <source>
        <dbReference type="ARBA" id="ARBA00022475"/>
    </source>
</evidence>
<dbReference type="PANTHER" id="PTHR46662">
    <property type="entry name" value="DI-GLUCOSE BINDING PROTEIN WITH LEUCINE-RICH REPEAT DOMAIN-CONTAINING PROTEIN"/>
    <property type="match status" value="1"/>
</dbReference>
<dbReference type="EMBL" id="CAICTM010000388">
    <property type="protein sequence ID" value="CAB9509434.1"/>
    <property type="molecule type" value="Genomic_DNA"/>
</dbReference>
<feature type="region of interest" description="Disordered" evidence="5">
    <location>
        <begin position="142"/>
        <end position="176"/>
    </location>
</feature>
<evidence type="ECO:0000256" key="1">
    <source>
        <dbReference type="ARBA" id="ARBA00004236"/>
    </source>
</evidence>
<organism evidence="7 8">
    <name type="scientific">Seminavis robusta</name>
    <dbReference type="NCBI Taxonomy" id="568900"/>
    <lineage>
        <taxon>Eukaryota</taxon>
        <taxon>Sar</taxon>
        <taxon>Stramenopiles</taxon>
        <taxon>Ochrophyta</taxon>
        <taxon>Bacillariophyta</taxon>
        <taxon>Bacillariophyceae</taxon>
        <taxon>Bacillariophycidae</taxon>
        <taxon>Naviculales</taxon>
        <taxon>Naviculaceae</taxon>
        <taxon>Seminavis</taxon>
    </lineage>
</organism>
<keyword evidence="6" id="KW-1133">Transmembrane helix</keyword>
<proteinExistence type="predicted"/>
<dbReference type="FunFam" id="3.80.10.10:FF:000041">
    <property type="entry name" value="LRR receptor-like serine/threonine-protein kinase ERECTA"/>
    <property type="match status" value="1"/>
</dbReference>
<dbReference type="Gene3D" id="3.80.10.10">
    <property type="entry name" value="Ribonuclease Inhibitor"/>
    <property type="match status" value="1"/>
</dbReference>
<feature type="compositionally biased region" description="Polar residues" evidence="5">
    <location>
        <begin position="260"/>
        <end position="281"/>
    </location>
</feature>
<keyword evidence="4" id="KW-0677">Repeat</keyword>
<feature type="region of interest" description="Disordered" evidence="5">
    <location>
        <begin position="1"/>
        <end position="88"/>
    </location>
</feature>
<dbReference type="Pfam" id="PF00560">
    <property type="entry name" value="LRR_1"/>
    <property type="match status" value="1"/>
</dbReference>
<protein>
    <submittedName>
        <fullName evidence="7">Leucine Rich Repeat</fullName>
    </submittedName>
</protein>